<evidence type="ECO:0000313" key="2">
    <source>
        <dbReference type="Proteomes" id="UP000499080"/>
    </source>
</evidence>
<keyword evidence="2" id="KW-1185">Reference proteome</keyword>
<dbReference type="Proteomes" id="UP000499080">
    <property type="component" value="Unassembled WGS sequence"/>
</dbReference>
<name>A0A4Y2FVA6_ARAVE</name>
<protein>
    <submittedName>
        <fullName evidence="1">Uncharacterized protein</fullName>
    </submittedName>
</protein>
<comment type="caution">
    <text evidence="1">The sequence shown here is derived from an EMBL/GenBank/DDBJ whole genome shotgun (WGS) entry which is preliminary data.</text>
</comment>
<gene>
    <name evidence="1" type="ORF">AVEN_20367_1</name>
</gene>
<accession>A0A4Y2FVA6</accession>
<evidence type="ECO:0000313" key="1">
    <source>
        <dbReference type="EMBL" id="GBM44328.1"/>
    </source>
</evidence>
<organism evidence="1 2">
    <name type="scientific">Araneus ventricosus</name>
    <name type="common">Orbweaver spider</name>
    <name type="synonym">Epeira ventricosa</name>
    <dbReference type="NCBI Taxonomy" id="182803"/>
    <lineage>
        <taxon>Eukaryota</taxon>
        <taxon>Metazoa</taxon>
        <taxon>Ecdysozoa</taxon>
        <taxon>Arthropoda</taxon>
        <taxon>Chelicerata</taxon>
        <taxon>Arachnida</taxon>
        <taxon>Araneae</taxon>
        <taxon>Araneomorphae</taxon>
        <taxon>Entelegynae</taxon>
        <taxon>Araneoidea</taxon>
        <taxon>Araneidae</taxon>
        <taxon>Araneus</taxon>
    </lineage>
</organism>
<proteinExistence type="predicted"/>
<dbReference type="EMBL" id="BGPR01001061">
    <property type="protein sequence ID" value="GBM44328.1"/>
    <property type="molecule type" value="Genomic_DNA"/>
</dbReference>
<reference evidence="1 2" key="1">
    <citation type="journal article" date="2019" name="Sci. Rep.">
        <title>Orb-weaving spider Araneus ventricosus genome elucidates the spidroin gene catalogue.</title>
        <authorList>
            <person name="Kono N."/>
            <person name="Nakamura H."/>
            <person name="Ohtoshi R."/>
            <person name="Moran D.A.P."/>
            <person name="Shinohara A."/>
            <person name="Yoshida Y."/>
            <person name="Fujiwara M."/>
            <person name="Mori M."/>
            <person name="Tomita M."/>
            <person name="Arakawa K."/>
        </authorList>
    </citation>
    <scope>NUCLEOTIDE SEQUENCE [LARGE SCALE GENOMIC DNA]</scope>
</reference>
<dbReference type="AlphaFoldDB" id="A0A4Y2FVA6"/>
<sequence>MSRQPSSPVLLCLLLIRDEDTQRSKVDGCKELEVSMAYHEVEAAKTVLKRLEIARSIEVERMGTRKKKIEKFDCLLALANLSREGVPDNFSPTRKT</sequence>